<dbReference type="Gene3D" id="3.90.870.50">
    <property type="match status" value="1"/>
</dbReference>
<dbReference type="GO" id="GO:0008270">
    <property type="term" value="F:zinc ion binding"/>
    <property type="evidence" value="ECO:0007669"/>
    <property type="project" value="UniProtKB-KW"/>
</dbReference>
<dbReference type="GO" id="GO:0003998">
    <property type="term" value="F:acylphosphatase activity"/>
    <property type="evidence" value="ECO:0007669"/>
    <property type="project" value="UniProtKB-EC"/>
</dbReference>
<dbReference type="InterPro" id="IPR011125">
    <property type="entry name" value="Znf_HypF"/>
</dbReference>
<name>A0ABC8AW84_9NOCA</name>
<evidence type="ECO:0000256" key="3">
    <source>
        <dbReference type="ARBA" id="ARBA00022598"/>
    </source>
</evidence>
<feature type="active site" evidence="9">
    <location>
        <position position="45"/>
    </location>
</feature>
<dbReference type="Gene3D" id="3.30.420.360">
    <property type="match status" value="1"/>
</dbReference>
<dbReference type="Pfam" id="PF00708">
    <property type="entry name" value="Acylphosphatase"/>
    <property type="match status" value="1"/>
</dbReference>
<organism evidence="12 13">
    <name type="scientific">Nocardia seriolae</name>
    <dbReference type="NCBI Taxonomy" id="37332"/>
    <lineage>
        <taxon>Bacteria</taxon>
        <taxon>Bacillati</taxon>
        <taxon>Actinomycetota</taxon>
        <taxon>Actinomycetes</taxon>
        <taxon>Mycobacteriales</taxon>
        <taxon>Nocardiaceae</taxon>
        <taxon>Nocardia</taxon>
    </lineage>
</organism>
<dbReference type="AlphaFoldDB" id="A0ABC8AW84"/>
<evidence type="ECO:0000256" key="8">
    <source>
        <dbReference type="PIRNR" id="PIRNR006256"/>
    </source>
</evidence>
<evidence type="ECO:0000256" key="4">
    <source>
        <dbReference type="ARBA" id="ARBA00022723"/>
    </source>
</evidence>
<reference evidence="12 13" key="1">
    <citation type="submission" date="2016-10" db="EMBL/GenBank/DDBJ databases">
        <title>Genome sequence of Nocardia seriolae strain EM150506, isolated from Anguila japonica.</title>
        <authorList>
            <person name="Han H.-J."/>
        </authorList>
    </citation>
    <scope>NUCLEOTIDE SEQUENCE [LARGE SCALE GENOMIC DNA]</scope>
    <source>
        <strain evidence="12 13">EM150506</strain>
    </source>
</reference>
<dbReference type="KEGG" id="nsr:NS506_04381"/>
<accession>A0ABC8AW84</accession>
<sequence>MTPDGVAGLRRRARIIVHGIVQGVGFRPFVYRLAREYGLSGDVCNAGGQVVVRVAGDAASVADFIVRLRDSAPPAARVERVTVAALEPDAVPGPDFSVVDSVISVGDSAAAVIGGVGSVVDGVAGGEYGTARLPPDLATCAACARELFDPADRRYRYPFLNCTDCGPRATVIDALPYDRERTAMRVFPMCAACEREYRDPADRRFHAEPICCPDCGPRLSWLADGEHPSESGDSALLAACAVVAGGGIVAVKGVGGFQLVCDAAAAEAVTRLRKAKPRPAKPLAVMVRDLATARTLGTVDELAAAQLGSAAAPIVLLPRRPQAPIAPGVATIGVFLPYSPLHHLLLAELDRPLVVTSGNRGGAPTLTEDPAALRPLADGILTHDRPIRSRYDDSVVRIVAARTITVRRARGFAPTALPLPVPADIPILAVGAQLKHTVAVAVSDSATIGPHLGDLADADTRDAFERSADELCRLHGVRPEFVAHDCHPGYLSTQYARRGWQPDRRIPVQHHHAHVAATAAEHGVTGRFIGIALDGLGFGDDGTLWGGEALLADYTGYRRVARFATAPLPGGEAAVRRPARMALGYLFGAETFGGQPIPPELAAELLRRTGPRETTMIRAMIERDVNCPRASSAGRLFDALAALLGLCDDNTYEGEAAVRLEAAATTCPHPVAPLRWTLHRRDGLLVYDPVPTLRHALELLGEQQVGVIAARFHRTVAEVVVAFATEAADRCGPTDPGMTGPGSAVGRGDTVCLGGGVFQNALLTKLVLAGLAAAGFDACAGERIPMNDGGISYGQAVIAAARTNRRP</sequence>
<dbReference type="Pfam" id="PF17788">
    <property type="entry name" value="HypF_C"/>
    <property type="match status" value="1"/>
</dbReference>
<comment type="catalytic activity">
    <reaction evidence="7">
        <text>C-terminal L-cysteinyl-[HypE protein] + carbamoyl phosphate + ATP + H2O = C-terminal S-carboxamide-L-cysteinyl-[HypE protein] + AMP + phosphate + diphosphate + H(+)</text>
        <dbReference type="Rhea" id="RHEA:55636"/>
        <dbReference type="Rhea" id="RHEA-COMP:14247"/>
        <dbReference type="Rhea" id="RHEA-COMP:14392"/>
        <dbReference type="ChEBI" id="CHEBI:15377"/>
        <dbReference type="ChEBI" id="CHEBI:15378"/>
        <dbReference type="ChEBI" id="CHEBI:30616"/>
        <dbReference type="ChEBI" id="CHEBI:33019"/>
        <dbReference type="ChEBI" id="CHEBI:43474"/>
        <dbReference type="ChEBI" id="CHEBI:58228"/>
        <dbReference type="ChEBI" id="CHEBI:76913"/>
        <dbReference type="ChEBI" id="CHEBI:139126"/>
        <dbReference type="ChEBI" id="CHEBI:456215"/>
    </reaction>
</comment>
<dbReference type="RefSeq" id="WP_045439565.1">
    <property type="nucleotide sequence ID" value="NZ_AP028459.1"/>
</dbReference>
<evidence type="ECO:0000256" key="9">
    <source>
        <dbReference type="PROSITE-ProRule" id="PRU00520"/>
    </source>
</evidence>
<dbReference type="InterPro" id="IPR041440">
    <property type="entry name" value="HypF_C"/>
</dbReference>
<dbReference type="Pfam" id="PF07503">
    <property type="entry name" value="zf-HYPF"/>
    <property type="match status" value="2"/>
</dbReference>
<dbReference type="PROSITE" id="PS00150">
    <property type="entry name" value="ACYLPHOSPHATASE_1"/>
    <property type="match status" value="1"/>
</dbReference>
<dbReference type="PROSITE" id="PS51163">
    <property type="entry name" value="YRDC"/>
    <property type="match status" value="1"/>
</dbReference>
<evidence type="ECO:0000259" key="11">
    <source>
        <dbReference type="PROSITE" id="PS51163"/>
    </source>
</evidence>
<dbReference type="EC" id="6.2.-.-" evidence="8"/>
<dbReference type="SUPFAM" id="SSF54975">
    <property type="entry name" value="Acylphosphatase/BLUF domain-like"/>
    <property type="match status" value="1"/>
</dbReference>
<evidence type="ECO:0000256" key="6">
    <source>
        <dbReference type="ARBA" id="ARBA00022833"/>
    </source>
</evidence>
<gene>
    <name evidence="12" type="ORF">NS506_04381</name>
</gene>
<dbReference type="InterPro" id="IPR006070">
    <property type="entry name" value="Sua5-like_dom"/>
</dbReference>
<evidence type="ECO:0000256" key="7">
    <source>
        <dbReference type="ARBA" id="ARBA00048220"/>
    </source>
</evidence>
<feature type="domain" description="YrdC-like" evidence="11">
    <location>
        <begin position="233"/>
        <end position="411"/>
    </location>
</feature>
<comment type="similarity">
    <text evidence="2 8">Belongs to the carbamoyltransferase HypF family.</text>
</comment>
<dbReference type="Proteomes" id="UP000180166">
    <property type="component" value="Chromosome"/>
</dbReference>
<dbReference type="PANTHER" id="PTHR42959">
    <property type="entry name" value="CARBAMOYLTRANSFERASE"/>
    <property type="match status" value="1"/>
</dbReference>
<feature type="domain" description="Acylphosphatase-like" evidence="10">
    <location>
        <begin position="12"/>
        <end position="100"/>
    </location>
</feature>
<comment type="pathway">
    <text evidence="1">Protein modification; [NiFe] hydrogenase maturation.</text>
</comment>
<dbReference type="Pfam" id="PF01300">
    <property type="entry name" value="Sua5_yciO_yrdC"/>
    <property type="match status" value="1"/>
</dbReference>
<keyword evidence="6" id="KW-0862">Zinc</keyword>
<dbReference type="InterPro" id="IPR036046">
    <property type="entry name" value="Acylphosphatase-like_dom_sf"/>
</dbReference>
<dbReference type="GO" id="GO:0016743">
    <property type="term" value="F:carboxyl- or carbamoyltransferase activity"/>
    <property type="evidence" value="ECO:0007669"/>
    <property type="project" value="UniProtKB-UniRule"/>
</dbReference>
<dbReference type="Pfam" id="PF22521">
    <property type="entry name" value="HypF_C_2"/>
    <property type="match status" value="1"/>
</dbReference>
<proteinExistence type="inferred from homology"/>
<comment type="catalytic activity">
    <reaction evidence="9">
        <text>an acyl phosphate + H2O = a carboxylate + phosphate + H(+)</text>
        <dbReference type="Rhea" id="RHEA:14965"/>
        <dbReference type="ChEBI" id="CHEBI:15377"/>
        <dbReference type="ChEBI" id="CHEBI:15378"/>
        <dbReference type="ChEBI" id="CHEBI:29067"/>
        <dbReference type="ChEBI" id="CHEBI:43474"/>
        <dbReference type="ChEBI" id="CHEBI:59918"/>
        <dbReference type="EC" id="3.6.1.7"/>
    </reaction>
</comment>
<dbReference type="InterPro" id="IPR055128">
    <property type="entry name" value="HypF_C_2"/>
</dbReference>
<dbReference type="InterPro" id="IPR001792">
    <property type="entry name" value="Acylphosphatase-like_dom"/>
</dbReference>
<dbReference type="InterPro" id="IPR017945">
    <property type="entry name" value="DHBP_synth_RibB-like_a/b_dom"/>
</dbReference>
<dbReference type="PIRSF" id="PIRSF006256">
    <property type="entry name" value="CMPcnvr_hdrg_mat"/>
    <property type="match status" value="1"/>
</dbReference>
<evidence type="ECO:0000256" key="2">
    <source>
        <dbReference type="ARBA" id="ARBA00008097"/>
    </source>
</evidence>
<evidence type="ECO:0000313" key="13">
    <source>
        <dbReference type="Proteomes" id="UP000180166"/>
    </source>
</evidence>
<dbReference type="InterPro" id="IPR017968">
    <property type="entry name" value="Acylphosphatase_CS"/>
</dbReference>
<dbReference type="GO" id="GO:0016874">
    <property type="term" value="F:ligase activity"/>
    <property type="evidence" value="ECO:0007669"/>
    <property type="project" value="UniProtKB-UniRule"/>
</dbReference>
<dbReference type="InterPro" id="IPR004421">
    <property type="entry name" value="Carbamoyltransferase_HypF"/>
</dbReference>
<evidence type="ECO:0000313" key="12">
    <source>
        <dbReference type="EMBL" id="APA98429.1"/>
    </source>
</evidence>
<dbReference type="NCBIfam" id="TIGR00143">
    <property type="entry name" value="hypF"/>
    <property type="match status" value="1"/>
</dbReference>
<feature type="active site" evidence="9">
    <location>
        <position position="27"/>
    </location>
</feature>
<dbReference type="Gene3D" id="3.30.110.120">
    <property type="match status" value="1"/>
</dbReference>
<keyword evidence="3" id="KW-0436">Ligase</keyword>
<evidence type="ECO:0000256" key="1">
    <source>
        <dbReference type="ARBA" id="ARBA00004711"/>
    </source>
</evidence>
<keyword evidence="9" id="KW-0378">Hydrolase</keyword>
<dbReference type="InterPro" id="IPR051060">
    <property type="entry name" value="Carbamoyltrans_HypF-like"/>
</dbReference>
<keyword evidence="5" id="KW-0863">Zinc-finger</keyword>
<dbReference type="PROSITE" id="PS51160">
    <property type="entry name" value="ACYLPHOSPHATASE_3"/>
    <property type="match status" value="1"/>
</dbReference>
<evidence type="ECO:0000256" key="5">
    <source>
        <dbReference type="ARBA" id="ARBA00022771"/>
    </source>
</evidence>
<dbReference type="Gene3D" id="3.30.420.40">
    <property type="match status" value="1"/>
</dbReference>
<protein>
    <recommendedName>
        <fullName evidence="8">Carbamoyltransferase</fullName>
        <ecNumber evidence="8">6.2.-.-</ecNumber>
    </recommendedName>
</protein>
<evidence type="ECO:0000259" key="10">
    <source>
        <dbReference type="PROSITE" id="PS51160"/>
    </source>
</evidence>
<keyword evidence="4" id="KW-0479">Metal-binding</keyword>
<dbReference type="EMBL" id="CP017839">
    <property type="protein sequence ID" value="APA98429.1"/>
    <property type="molecule type" value="Genomic_DNA"/>
</dbReference>
<dbReference type="SUPFAM" id="SSF55821">
    <property type="entry name" value="YrdC/RibB"/>
    <property type="match status" value="1"/>
</dbReference>
<dbReference type="PANTHER" id="PTHR42959:SF1">
    <property type="entry name" value="CARBAMOYLTRANSFERASE HYPF"/>
    <property type="match status" value="1"/>
</dbReference>